<sequence>CDPILDNFSLLNHRWATDAMNLAQGVINELNEGSLNLDDIYTKYYGRMNVEIMELESIITILKLEKYNRRLKNFRAFEKIHHVFRKVRRFNELERDAVLKAFTKIMKRIRELRKSLKLDEKHGAY</sequence>
<accession>A0A1B6E8E9</accession>
<name>A0A1B6E8E9_9HEMI</name>
<evidence type="ECO:0000313" key="1">
    <source>
        <dbReference type="EMBL" id="JAS34210.1"/>
    </source>
</evidence>
<feature type="non-terminal residue" evidence="1">
    <location>
        <position position="1"/>
    </location>
</feature>
<protein>
    <submittedName>
        <fullName evidence="1">Uncharacterized protein</fullName>
    </submittedName>
</protein>
<proteinExistence type="predicted"/>
<dbReference type="EMBL" id="GEDC01003088">
    <property type="protein sequence ID" value="JAS34210.1"/>
    <property type="molecule type" value="Transcribed_RNA"/>
</dbReference>
<gene>
    <name evidence="1" type="ORF">g.45369</name>
</gene>
<feature type="non-terminal residue" evidence="1">
    <location>
        <position position="125"/>
    </location>
</feature>
<dbReference type="AlphaFoldDB" id="A0A1B6E8E9"/>
<reference evidence="1" key="1">
    <citation type="submission" date="2015-12" db="EMBL/GenBank/DDBJ databases">
        <title>De novo transcriptome assembly of four potential Pierce s Disease insect vectors from Arizona vineyards.</title>
        <authorList>
            <person name="Tassone E.E."/>
        </authorList>
    </citation>
    <scope>NUCLEOTIDE SEQUENCE</scope>
</reference>
<organism evidence="1">
    <name type="scientific">Clastoptera arizonana</name>
    <name type="common">Arizona spittle bug</name>
    <dbReference type="NCBI Taxonomy" id="38151"/>
    <lineage>
        <taxon>Eukaryota</taxon>
        <taxon>Metazoa</taxon>
        <taxon>Ecdysozoa</taxon>
        <taxon>Arthropoda</taxon>
        <taxon>Hexapoda</taxon>
        <taxon>Insecta</taxon>
        <taxon>Pterygota</taxon>
        <taxon>Neoptera</taxon>
        <taxon>Paraneoptera</taxon>
        <taxon>Hemiptera</taxon>
        <taxon>Auchenorrhyncha</taxon>
        <taxon>Cercopoidea</taxon>
        <taxon>Clastopteridae</taxon>
        <taxon>Clastoptera</taxon>
    </lineage>
</organism>